<accession>A0ABU4PCU6</accession>
<dbReference type="GeneID" id="56450377"/>
<protein>
    <submittedName>
        <fullName evidence="2">Uncharacterized protein</fullName>
    </submittedName>
</protein>
<name>A0ABU4PCU6_AZOBR</name>
<reference evidence="2 3" key="1">
    <citation type="submission" date="2023-11" db="EMBL/GenBank/DDBJ databases">
        <title>MicrobeMod: A computational toolkit for identifying prokaryotic methylation and restriction-modification with nanopore sequencing.</title>
        <authorList>
            <person name="Crits-Christoph A."/>
            <person name="Kang S.C."/>
            <person name="Lee H."/>
            <person name="Ostrov N."/>
        </authorList>
    </citation>
    <scope>NUCLEOTIDE SEQUENCE [LARGE SCALE GENOMIC DNA]</scope>
    <source>
        <strain evidence="2 3">ATCC 29145</strain>
    </source>
</reference>
<evidence type="ECO:0000313" key="3">
    <source>
        <dbReference type="Proteomes" id="UP001277471"/>
    </source>
</evidence>
<feature type="compositionally biased region" description="Basic and acidic residues" evidence="1">
    <location>
        <begin position="13"/>
        <end position="29"/>
    </location>
</feature>
<dbReference type="RefSeq" id="WP_137165184.1">
    <property type="nucleotide sequence ID" value="NZ_CP012914.1"/>
</dbReference>
<keyword evidence="3" id="KW-1185">Reference proteome</keyword>
<evidence type="ECO:0000256" key="1">
    <source>
        <dbReference type="SAM" id="MobiDB-lite"/>
    </source>
</evidence>
<feature type="region of interest" description="Disordered" evidence="1">
    <location>
        <begin position="1"/>
        <end position="33"/>
    </location>
</feature>
<proteinExistence type="predicted"/>
<comment type="caution">
    <text evidence="2">The sequence shown here is derived from an EMBL/GenBank/DDBJ whole genome shotgun (WGS) entry which is preliminary data.</text>
</comment>
<dbReference type="Proteomes" id="UP001277471">
    <property type="component" value="Unassembled WGS sequence"/>
</dbReference>
<organism evidence="2 3">
    <name type="scientific">Azospirillum brasilense</name>
    <dbReference type="NCBI Taxonomy" id="192"/>
    <lineage>
        <taxon>Bacteria</taxon>
        <taxon>Pseudomonadati</taxon>
        <taxon>Pseudomonadota</taxon>
        <taxon>Alphaproteobacteria</taxon>
        <taxon>Rhodospirillales</taxon>
        <taxon>Azospirillaceae</taxon>
        <taxon>Azospirillum</taxon>
    </lineage>
</organism>
<sequence>MAEEFGTCPATGRDPDTNRYRNHSEDQEKLTPLPPLFCGQIAAKQSRQEFCITDAQSNQPLRIIFLKSTTA</sequence>
<dbReference type="EMBL" id="JAWXYC010000004">
    <property type="protein sequence ID" value="MDX5953177.1"/>
    <property type="molecule type" value="Genomic_DNA"/>
</dbReference>
<evidence type="ECO:0000313" key="2">
    <source>
        <dbReference type="EMBL" id="MDX5953177.1"/>
    </source>
</evidence>
<gene>
    <name evidence="2" type="ORF">SIM66_18535</name>
</gene>